<evidence type="ECO:0000313" key="2">
    <source>
        <dbReference type="Proteomes" id="UP000012174"/>
    </source>
</evidence>
<evidence type="ECO:0008006" key="3">
    <source>
        <dbReference type="Google" id="ProtNLM"/>
    </source>
</evidence>
<gene>
    <name evidence="1" type="ORF">UCREL1_1973</name>
</gene>
<dbReference type="OMA" id="VRISITM"/>
<dbReference type="Proteomes" id="UP000012174">
    <property type="component" value="Unassembled WGS sequence"/>
</dbReference>
<evidence type="ECO:0000313" key="1">
    <source>
        <dbReference type="EMBL" id="EMR71003.1"/>
    </source>
</evidence>
<name>M7T2C8_EUTLA</name>
<dbReference type="EMBL" id="KB705728">
    <property type="protein sequence ID" value="EMR71003.1"/>
    <property type="molecule type" value="Genomic_DNA"/>
</dbReference>
<accession>M7T2C8</accession>
<keyword evidence="2" id="KW-1185">Reference proteome</keyword>
<sequence length="424" mass="47885">MAPLFVPPFRFLDLPREIRDKIYRILLCSFASPPEDVYLSHMIERLYNFVEIGLSVETSILRTCKDVYYEAYDVMIKTNRFVHVKSTGGIPLVYMVNCREIPVVTAHVEHIKKFNGYVLDVSMGSQMRIASPVVSEGTGDIYSISPVSFVILYRELDSLCKAIADCDLLVPGFRPNIALSINVGSLLTEKQTPRNNSFRDFFSEATQKDLLRPFRDNFRGLQNVKISGAVSRDVANATREEMALAAQIDGKKLLEDTRAAKESGNTCFQNHLYEPACNIWQNTIKRIEDAHRSSAWEGITKEGGRALVSSIAEIYFVLLLNAVRGELRRMEVDGKDVRFAAIMAGSSLDRAWISLGKDYWAPNFTYKPSDALKAKLLYRNSMFCSNEGVHQEALAHIDDALQLAPNDPLLVKQKRHIIEGLFMQ</sequence>
<dbReference type="AlphaFoldDB" id="M7T2C8"/>
<dbReference type="OrthoDB" id="5229512at2759"/>
<proteinExistence type="predicted"/>
<reference evidence="2" key="1">
    <citation type="journal article" date="2013" name="Genome Announc.">
        <title>Draft genome sequence of the grapevine dieback fungus Eutypa lata UCR-EL1.</title>
        <authorList>
            <person name="Blanco-Ulate B."/>
            <person name="Rolshausen P.E."/>
            <person name="Cantu D."/>
        </authorList>
    </citation>
    <scope>NUCLEOTIDE SEQUENCE [LARGE SCALE GENOMIC DNA]</scope>
    <source>
        <strain evidence="2">UCR-EL1</strain>
    </source>
</reference>
<protein>
    <recommendedName>
        <fullName evidence="3">Tetratricopeptide-like helical protein</fullName>
    </recommendedName>
</protein>
<dbReference type="KEGG" id="ela:UCREL1_1973"/>
<dbReference type="HOGENOM" id="CLU_050571_0_0_1"/>
<dbReference type="eggNOG" id="ENOG502SR62">
    <property type="taxonomic scope" value="Eukaryota"/>
</dbReference>
<organism evidence="1 2">
    <name type="scientific">Eutypa lata (strain UCR-EL1)</name>
    <name type="common">Grapevine dieback disease fungus</name>
    <name type="synonym">Eutypa armeniacae</name>
    <dbReference type="NCBI Taxonomy" id="1287681"/>
    <lineage>
        <taxon>Eukaryota</taxon>
        <taxon>Fungi</taxon>
        <taxon>Dikarya</taxon>
        <taxon>Ascomycota</taxon>
        <taxon>Pezizomycotina</taxon>
        <taxon>Sordariomycetes</taxon>
        <taxon>Xylariomycetidae</taxon>
        <taxon>Xylariales</taxon>
        <taxon>Diatrypaceae</taxon>
        <taxon>Eutypa</taxon>
    </lineage>
</organism>